<reference evidence="1" key="1">
    <citation type="journal article" date="2021" name="Proc. Natl. Acad. Sci. U.S.A.">
        <title>A Catalog of Tens of Thousands of Viruses from Human Metagenomes Reveals Hidden Associations with Chronic Diseases.</title>
        <authorList>
            <person name="Tisza M.J."/>
            <person name="Buck C.B."/>
        </authorList>
    </citation>
    <scope>NUCLEOTIDE SEQUENCE</scope>
    <source>
        <strain evidence="1">Ctz6O13</strain>
    </source>
</reference>
<evidence type="ECO:0000313" key="1">
    <source>
        <dbReference type="EMBL" id="DAF63801.1"/>
    </source>
</evidence>
<sequence>MNKKVLETFECDGRNIFMGRLYLEGGKDNVVLPNNLTVKGSLELMNWDVSSLPKGLIIESDFILKGQSDDTKYLPDDMKVYKEVRLFDTCIERLPASINHLQFLWVCNSPLKCLPENSTIDEGLFLKDVKVTLLPDALKIGGFLRVENCPLESLPSGLVVEGDAYFRDILLTEIPEGVAFGGDLNIKGTNICKLPKGLVVGGSLNIAETNITELPKDISIGGSLIAYSSRLASLPEFKKMWYLNIRNTSISELPNNIVISDDLDISTTGITKLPKNSVICENVYADNQSLEELPSDTIIGGDIYCAGVAPEFKMEDLKVCGDIEVGNPAKRLTSPPNYKNAKIYMNELGTFICVDRMFLEVIHRHNDIFKVRYVDSKYPFYLVADEAGNWAHGSTLHEAMEDLQFKGSSRSVEYYKGMKLDDILSKKDAVVCYRTITGACRFGTNAFLRKRLKVDKASYSIREIMELTEGEYGHEKFVSFFTNDQS</sequence>
<dbReference type="EMBL" id="BK032843">
    <property type="protein sequence ID" value="DAF63801.1"/>
    <property type="molecule type" value="Genomic_DNA"/>
</dbReference>
<organism evidence="1">
    <name type="scientific">Podoviridae sp. ctz6O13</name>
    <dbReference type="NCBI Taxonomy" id="2827757"/>
    <lineage>
        <taxon>Viruses</taxon>
        <taxon>Duplodnaviria</taxon>
        <taxon>Heunggongvirae</taxon>
        <taxon>Uroviricota</taxon>
        <taxon>Caudoviricetes</taxon>
    </lineage>
</organism>
<accession>A0A8S5TKW0</accession>
<name>A0A8S5TKW0_9CAUD</name>
<dbReference type="InterPro" id="IPR032675">
    <property type="entry name" value="LRR_dom_sf"/>
</dbReference>
<proteinExistence type="predicted"/>
<protein>
    <submittedName>
        <fullName evidence="1">SspH2 (Leucine-rich repeat protein)</fullName>
    </submittedName>
</protein>
<dbReference type="Gene3D" id="3.80.10.10">
    <property type="entry name" value="Ribonuclease Inhibitor"/>
    <property type="match status" value="1"/>
</dbReference>